<feature type="compositionally biased region" description="Low complexity" evidence="1">
    <location>
        <begin position="72"/>
        <end position="81"/>
    </location>
</feature>
<dbReference type="Proteomes" id="UP001501866">
    <property type="component" value="Unassembled WGS sequence"/>
</dbReference>
<protein>
    <recommendedName>
        <fullName evidence="4">Lipoprotein</fullName>
    </recommendedName>
</protein>
<evidence type="ECO:0008006" key="4">
    <source>
        <dbReference type="Google" id="ProtNLM"/>
    </source>
</evidence>
<evidence type="ECO:0000313" key="3">
    <source>
        <dbReference type="Proteomes" id="UP001501866"/>
    </source>
</evidence>
<comment type="caution">
    <text evidence="2">The sequence shown here is derived from an EMBL/GenBank/DDBJ whole genome shotgun (WGS) entry which is preliminary data.</text>
</comment>
<gene>
    <name evidence="2" type="ORF">GCM10010451_01550</name>
</gene>
<accession>A0ABP6NSQ4</accession>
<name>A0ABP6NSQ4_9ACTN</name>
<evidence type="ECO:0000256" key="1">
    <source>
        <dbReference type="SAM" id="MobiDB-lite"/>
    </source>
</evidence>
<reference evidence="3" key="1">
    <citation type="journal article" date="2019" name="Int. J. Syst. Evol. Microbiol.">
        <title>The Global Catalogue of Microorganisms (GCM) 10K type strain sequencing project: providing services to taxonomists for standard genome sequencing and annotation.</title>
        <authorList>
            <consortium name="The Broad Institute Genomics Platform"/>
            <consortium name="The Broad Institute Genome Sequencing Center for Infectious Disease"/>
            <person name="Wu L."/>
            <person name="Ma J."/>
        </authorList>
    </citation>
    <scope>NUCLEOTIDE SEQUENCE [LARGE SCALE GENOMIC DNA]</scope>
    <source>
        <strain evidence="3">JCM 9095</strain>
    </source>
</reference>
<dbReference type="EMBL" id="BAAAUH010000001">
    <property type="protein sequence ID" value="GAA3157367.1"/>
    <property type="molecule type" value="Genomic_DNA"/>
</dbReference>
<keyword evidence="3" id="KW-1185">Reference proteome</keyword>
<sequence>MRLTHTPATATTAAHHDIQEDTVRRLPTYLGTIVLALACGVGCSSPTPDPKVPRAAPSSYTETSEPPPAAPPADAGPGSAPDDLHDLDWARLAVPGDFCDIPDPITFTDGEATAHSDTHGTVHAEHHPDDVVYGDVVGDSRTEAALLVGCDTGGQTASGRLAWAYVVFSSEEGRLRHVGTVTPQQYIGGQASSFVSVLLDPGQVIAHESWHRRTDATCCPSGSAVTVWRVDRDDPDGTLKPGLPRVIQ</sequence>
<evidence type="ECO:0000313" key="2">
    <source>
        <dbReference type="EMBL" id="GAA3157367.1"/>
    </source>
</evidence>
<proteinExistence type="predicted"/>
<feature type="region of interest" description="Disordered" evidence="1">
    <location>
        <begin position="45"/>
        <end position="85"/>
    </location>
</feature>
<organism evidence="2 3">
    <name type="scientific">Streptomyces virens</name>
    <dbReference type="NCBI Taxonomy" id="285572"/>
    <lineage>
        <taxon>Bacteria</taxon>
        <taxon>Bacillati</taxon>
        <taxon>Actinomycetota</taxon>
        <taxon>Actinomycetes</taxon>
        <taxon>Kitasatosporales</taxon>
        <taxon>Streptomycetaceae</taxon>
        <taxon>Streptomyces</taxon>
    </lineage>
</organism>